<dbReference type="STRING" id="685588.A0A067T9K6"/>
<feature type="transmembrane region" description="Helical" evidence="1">
    <location>
        <begin position="12"/>
        <end position="31"/>
    </location>
</feature>
<dbReference type="InterPro" id="IPR045340">
    <property type="entry name" value="DUF6533"/>
</dbReference>
<keyword evidence="4" id="KW-1185">Reference proteome</keyword>
<feature type="transmembrane region" description="Helical" evidence="1">
    <location>
        <begin position="212"/>
        <end position="237"/>
    </location>
</feature>
<organism evidence="3 4">
    <name type="scientific">Galerina marginata (strain CBS 339.88)</name>
    <dbReference type="NCBI Taxonomy" id="685588"/>
    <lineage>
        <taxon>Eukaryota</taxon>
        <taxon>Fungi</taxon>
        <taxon>Dikarya</taxon>
        <taxon>Basidiomycota</taxon>
        <taxon>Agaricomycotina</taxon>
        <taxon>Agaricomycetes</taxon>
        <taxon>Agaricomycetidae</taxon>
        <taxon>Agaricales</taxon>
        <taxon>Agaricineae</taxon>
        <taxon>Strophariaceae</taxon>
        <taxon>Galerina</taxon>
    </lineage>
</organism>
<evidence type="ECO:0000256" key="1">
    <source>
        <dbReference type="SAM" id="Phobius"/>
    </source>
</evidence>
<reference evidence="4" key="1">
    <citation type="journal article" date="2014" name="Proc. Natl. Acad. Sci. U.S.A.">
        <title>Extensive sampling of basidiomycete genomes demonstrates inadequacy of the white-rot/brown-rot paradigm for wood decay fungi.</title>
        <authorList>
            <person name="Riley R."/>
            <person name="Salamov A.A."/>
            <person name="Brown D.W."/>
            <person name="Nagy L.G."/>
            <person name="Floudas D."/>
            <person name="Held B.W."/>
            <person name="Levasseur A."/>
            <person name="Lombard V."/>
            <person name="Morin E."/>
            <person name="Otillar R."/>
            <person name="Lindquist E.A."/>
            <person name="Sun H."/>
            <person name="LaButti K.M."/>
            <person name="Schmutz J."/>
            <person name="Jabbour D."/>
            <person name="Luo H."/>
            <person name="Baker S.E."/>
            <person name="Pisabarro A.G."/>
            <person name="Walton J.D."/>
            <person name="Blanchette R.A."/>
            <person name="Henrissat B."/>
            <person name="Martin F."/>
            <person name="Cullen D."/>
            <person name="Hibbett D.S."/>
            <person name="Grigoriev I.V."/>
        </authorList>
    </citation>
    <scope>NUCLEOTIDE SEQUENCE [LARGE SCALE GENOMIC DNA]</scope>
    <source>
        <strain evidence="4">CBS 339.88</strain>
    </source>
</reference>
<evidence type="ECO:0000313" key="3">
    <source>
        <dbReference type="EMBL" id="KDR75688.1"/>
    </source>
</evidence>
<feature type="transmembrane region" description="Helical" evidence="1">
    <location>
        <begin position="120"/>
        <end position="142"/>
    </location>
</feature>
<proteinExistence type="predicted"/>
<gene>
    <name evidence="3" type="ORF">GALMADRAFT_226328</name>
</gene>
<accession>A0A067T9K6</accession>
<dbReference type="HOGENOM" id="CLU_035509_11_4_1"/>
<dbReference type="AlphaFoldDB" id="A0A067T9K6"/>
<evidence type="ECO:0000313" key="4">
    <source>
        <dbReference type="Proteomes" id="UP000027222"/>
    </source>
</evidence>
<dbReference type="Pfam" id="PF20151">
    <property type="entry name" value="DUF6533"/>
    <property type="match status" value="1"/>
</dbReference>
<dbReference type="EMBL" id="KL142380">
    <property type="protein sequence ID" value="KDR75688.1"/>
    <property type="molecule type" value="Genomic_DNA"/>
</dbReference>
<feature type="transmembrane region" description="Helical" evidence="1">
    <location>
        <begin position="171"/>
        <end position="192"/>
    </location>
</feature>
<keyword evidence="1" id="KW-0472">Membrane</keyword>
<name>A0A067T9K6_GALM3</name>
<feature type="domain" description="DUF6533" evidence="2">
    <location>
        <begin position="21"/>
        <end position="65"/>
    </location>
</feature>
<sequence>MASDAAVKALIEGLYGVALVTQVSAAALWAYDYFLTLGMEIELVWTTKWNIIKVLFLVQRYLPLIDTCILTLYRDLMPQTERNCSRLETTTGFMYVTGYAIAEILLSLRVWAVWNRSKALAFLLPIAFIVIWSPAFIFMYYFTLSLKFSPAPPYPGARGCFIIFAKDYVKWCWTSLIIWNTLTLSLMLIPGVRLYQSRLKSSLTMVVYRDGTFYFVYLFVLSLLNIILSVVLTVSFATANPRCFALHICYLSPTKNLFLVRTYSFTYL</sequence>
<dbReference type="OrthoDB" id="3350812at2759"/>
<protein>
    <recommendedName>
        <fullName evidence="2">DUF6533 domain-containing protein</fullName>
    </recommendedName>
</protein>
<keyword evidence="1" id="KW-0812">Transmembrane</keyword>
<keyword evidence="1" id="KW-1133">Transmembrane helix</keyword>
<dbReference type="Proteomes" id="UP000027222">
    <property type="component" value="Unassembled WGS sequence"/>
</dbReference>
<evidence type="ECO:0000259" key="2">
    <source>
        <dbReference type="Pfam" id="PF20151"/>
    </source>
</evidence>
<feature type="transmembrane region" description="Helical" evidence="1">
    <location>
        <begin position="93"/>
        <end position="114"/>
    </location>
</feature>